<dbReference type="KEGG" id="ftj:FTUN_3946"/>
<dbReference type="GO" id="GO:0052621">
    <property type="term" value="F:diguanylate cyclase activity"/>
    <property type="evidence" value="ECO:0007669"/>
    <property type="project" value="UniProtKB-EC"/>
</dbReference>
<comment type="catalytic activity">
    <reaction evidence="2">
        <text>2 GTP = 3',3'-c-di-GMP + 2 diphosphate</text>
        <dbReference type="Rhea" id="RHEA:24898"/>
        <dbReference type="ChEBI" id="CHEBI:33019"/>
        <dbReference type="ChEBI" id="CHEBI:37565"/>
        <dbReference type="ChEBI" id="CHEBI:58805"/>
        <dbReference type="EC" id="2.7.7.65"/>
    </reaction>
</comment>
<dbReference type="Proteomes" id="UP000503447">
    <property type="component" value="Chromosome"/>
</dbReference>
<feature type="transmembrane region" description="Helical" evidence="4">
    <location>
        <begin position="121"/>
        <end position="139"/>
    </location>
</feature>
<keyword evidence="4" id="KW-1133">Transmembrane helix</keyword>
<dbReference type="SUPFAM" id="SSF55073">
    <property type="entry name" value="Nucleotide cyclase"/>
    <property type="match status" value="1"/>
</dbReference>
<dbReference type="PANTHER" id="PTHR45138:SF9">
    <property type="entry name" value="DIGUANYLATE CYCLASE DGCM-RELATED"/>
    <property type="match status" value="1"/>
</dbReference>
<feature type="transmembrane region" description="Helical" evidence="4">
    <location>
        <begin position="96"/>
        <end position="115"/>
    </location>
</feature>
<dbReference type="Gene3D" id="3.30.70.270">
    <property type="match status" value="1"/>
</dbReference>
<dbReference type="EMBL" id="CP053452">
    <property type="protein sequence ID" value="QJW96389.1"/>
    <property type="molecule type" value="Genomic_DNA"/>
</dbReference>
<protein>
    <recommendedName>
        <fullName evidence="1">diguanylate cyclase</fullName>
        <ecNumber evidence="1">2.7.7.65</ecNumber>
    </recommendedName>
</protein>
<accession>A0A6M5YQX8</accession>
<feature type="coiled-coil region" evidence="3">
    <location>
        <begin position="209"/>
        <end position="239"/>
    </location>
</feature>
<dbReference type="PANTHER" id="PTHR45138">
    <property type="entry name" value="REGULATORY COMPONENTS OF SENSORY TRANSDUCTION SYSTEM"/>
    <property type="match status" value="1"/>
</dbReference>
<proteinExistence type="predicted"/>
<keyword evidence="4" id="KW-0472">Membrane</keyword>
<keyword evidence="7" id="KW-1185">Reference proteome</keyword>
<dbReference type="Pfam" id="PF00990">
    <property type="entry name" value="GGDEF"/>
    <property type="match status" value="1"/>
</dbReference>
<keyword evidence="3" id="KW-0175">Coiled coil</keyword>
<feature type="transmembrane region" description="Helical" evidence="4">
    <location>
        <begin position="6"/>
        <end position="26"/>
    </location>
</feature>
<sequence length="392" mass="41906">MEPSHLVFNIQALSIPPVALLLWQLTRAVAGRFLVAWAAGWVALAAALLCLRLAISADPTAARVAFSAYCCLEYAFGFLLWAGCRNLATGAPLRRDAWVVLGPVAFGLTAPWRLATTDHVLVYHAPILGTFFLLALVATRGYRPGPSHPAFGIRVVRGCLLVLGLLFIHYGPAAYWAVWVNNGQPLEYMLLSPMYNALVEVGLAFGMAMLAVERVRDELEAKNRELAAVSEQLAVAARTDPLTGLLNRRALDALMVGWTDAPFAGSVAVIDLNGLKALNDRFGHAAGDAAIQLVARALKGQFRITDPVFRTGGDEFLVVLAGSRAAEMTGRLEALDGALKAQRLPAVPGAMDLVVAWGLADFAAPAAIPAAIERADRAMYACKDRRKAAALS</sequence>
<dbReference type="InterPro" id="IPR043128">
    <property type="entry name" value="Rev_trsase/Diguanyl_cyclase"/>
</dbReference>
<evidence type="ECO:0000256" key="3">
    <source>
        <dbReference type="SAM" id="Coils"/>
    </source>
</evidence>
<evidence type="ECO:0000259" key="5">
    <source>
        <dbReference type="PROSITE" id="PS50887"/>
    </source>
</evidence>
<dbReference type="AlphaFoldDB" id="A0A6M5YQX8"/>
<dbReference type="RefSeq" id="WP_171471983.1">
    <property type="nucleotide sequence ID" value="NZ_CP053452.2"/>
</dbReference>
<feature type="transmembrane region" description="Helical" evidence="4">
    <location>
        <begin position="33"/>
        <end position="55"/>
    </location>
</feature>
<evidence type="ECO:0000256" key="1">
    <source>
        <dbReference type="ARBA" id="ARBA00012528"/>
    </source>
</evidence>
<feature type="transmembrane region" description="Helical" evidence="4">
    <location>
        <begin position="151"/>
        <end position="170"/>
    </location>
</feature>
<reference evidence="7" key="1">
    <citation type="submission" date="2020-05" db="EMBL/GenBank/DDBJ databases">
        <title>Frigoriglobus tundricola gen. nov., sp. nov., a psychrotolerant cellulolytic planctomycete of the family Gemmataceae with two divergent copies of 16S rRNA gene.</title>
        <authorList>
            <person name="Kulichevskaya I.S."/>
            <person name="Ivanova A.A."/>
            <person name="Naumoff D.G."/>
            <person name="Beletsky A.V."/>
            <person name="Rijpstra W.I.C."/>
            <person name="Sinninghe Damste J.S."/>
            <person name="Mardanov A.V."/>
            <person name="Ravin N.V."/>
            <person name="Dedysh S.N."/>
        </authorList>
    </citation>
    <scope>NUCLEOTIDE SEQUENCE [LARGE SCALE GENOMIC DNA]</scope>
    <source>
        <strain evidence="7">PL17</strain>
    </source>
</reference>
<dbReference type="InterPro" id="IPR050469">
    <property type="entry name" value="Diguanylate_Cyclase"/>
</dbReference>
<evidence type="ECO:0000313" key="7">
    <source>
        <dbReference type="Proteomes" id="UP000503447"/>
    </source>
</evidence>
<keyword evidence="4" id="KW-0812">Transmembrane</keyword>
<dbReference type="SMART" id="SM00267">
    <property type="entry name" value="GGDEF"/>
    <property type="match status" value="1"/>
</dbReference>
<name>A0A6M5YQX8_9BACT</name>
<dbReference type="CDD" id="cd01949">
    <property type="entry name" value="GGDEF"/>
    <property type="match status" value="1"/>
</dbReference>
<evidence type="ECO:0000256" key="4">
    <source>
        <dbReference type="SAM" id="Phobius"/>
    </source>
</evidence>
<organism evidence="6 7">
    <name type="scientific">Frigoriglobus tundricola</name>
    <dbReference type="NCBI Taxonomy" id="2774151"/>
    <lineage>
        <taxon>Bacteria</taxon>
        <taxon>Pseudomonadati</taxon>
        <taxon>Planctomycetota</taxon>
        <taxon>Planctomycetia</taxon>
        <taxon>Gemmatales</taxon>
        <taxon>Gemmataceae</taxon>
        <taxon>Frigoriglobus</taxon>
    </lineage>
</organism>
<dbReference type="PROSITE" id="PS50887">
    <property type="entry name" value="GGDEF"/>
    <property type="match status" value="1"/>
</dbReference>
<dbReference type="InterPro" id="IPR000160">
    <property type="entry name" value="GGDEF_dom"/>
</dbReference>
<evidence type="ECO:0000313" key="6">
    <source>
        <dbReference type="EMBL" id="QJW96389.1"/>
    </source>
</evidence>
<dbReference type="InterPro" id="IPR029787">
    <property type="entry name" value="Nucleotide_cyclase"/>
</dbReference>
<feature type="transmembrane region" description="Helical" evidence="4">
    <location>
        <begin position="190"/>
        <end position="212"/>
    </location>
</feature>
<gene>
    <name evidence="6" type="ORF">FTUN_3946</name>
</gene>
<feature type="domain" description="GGDEF" evidence="5">
    <location>
        <begin position="263"/>
        <end position="392"/>
    </location>
</feature>
<dbReference type="NCBIfam" id="TIGR00254">
    <property type="entry name" value="GGDEF"/>
    <property type="match status" value="1"/>
</dbReference>
<feature type="transmembrane region" description="Helical" evidence="4">
    <location>
        <begin position="61"/>
        <end position="84"/>
    </location>
</feature>
<evidence type="ECO:0000256" key="2">
    <source>
        <dbReference type="ARBA" id="ARBA00034247"/>
    </source>
</evidence>
<dbReference type="EC" id="2.7.7.65" evidence="1"/>